<keyword evidence="2" id="KW-1185">Reference proteome</keyword>
<reference evidence="1" key="1">
    <citation type="submission" date="2021-11" db="EMBL/GenBank/DDBJ databases">
        <title>Fusarium solani-melongenae Genome sequencing and assembly.</title>
        <authorList>
            <person name="Xie S."/>
            <person name="Huang L."/>
            <person name="Zhang X."/>
        </authorList>
    </citation>
    <scope>NUCLEOTIDE SEQUENCE</scope>
    <source>
        <strain evidence="1">CRI 24-3</strain>
    </source>
</reference>
<sequence>MTQTKEIGNNCVVTDRGGIVENIHRVHVAVTDSQGNVLFAIGNPSRVTLARSAAKPAQAIAVIETGAFGNAGFSEADLALMCASHSCEDRHIDRARGMLAKAGAREEQYRCGGHASLSDFVNKRWIREGIEPLGGIYNNCSGKHAAMMAGALALGSSIENYHLPDHPMQTLVKQVVEDLCPDPTLIQWGTDGCNLPAPAFPLSYLGHIYALFAAAADQAEQKESSSRTKNLSRAFHAMKNHPECVGGDGRFCTELMEVYQGQLIGKLGADGCYGVGIRESEQTRRLGARDALGIAVKVDDGSIEILYAVVMEVLEQLDIGTPEIRKSLGKWHHLERRNTMGVKTGSVYLDIKLQAVS</sequence>
<dbReference type="EMBL" id="CP090037">
    <property type="protein sequence ID" value="UPK99958.1"/>
    <property type="molecule type" value="Genomic_DNA"/>
</dbReference>
<organism evidence="1 2">
    <name type="scientific">Fusarium solani subsp. cucurbitae</name>
    <name type="common">Neocosmosporum cucurbitae</name>
    <dbReference type="NCBI Taxonomy" id="2747967"/>
    <lineage>
        <taxon>Eukaryota</taxon>
        <taxon>Fungi</taxon>
        <taxon>Dikarya</taxon>
        <taxon>Ascomycota</taxon>
        <taxon>Pezizomycotina</taxon>
        <taxon>Sordariomycetes</taxon>
        <taxon>Hypocreomycetidae</taxon>
        <taxon>Hypocreales</taxon>
        <taxon>Nectriaceae</taxon>
        <taxon>Fusarium</taxon>
        <taxon>Fusarium solani species complex</taxon>
    </lineage>
</organism>
<gene>
    <name evidence="1" type="ORF">LCI18_010893</name>
</gene>
<evidence type="ECO:0000313" key="2">
    <source>
        <dbReference type="Proteomes" id="UP000830768"/>
    </source>
</evidence>
<proteinExistence type="predicted"/>
<evidence type="ECO:0000313" key="1">
    <source>
        <dbReference type="EMBL" id="UPK99958.1"/>
    </source>
</evidence>
<protein>
    <submittedName>
        <fullName evidence="1">Uncharacterized protein</fullName>
    </submittedName>
</protein>
<accession>A0ACD3ZFU9</accession>
<name>A0ACD3ZFU9_FUSSC</name>
<dbReference type="Proteomes" id="UP000830768">
    <property type="component" value="Chromosome 9"/>
</dbReference>